<keyword evidence="6 9" id="KW-1133">Transmembrane helix</keyword>
<evidence type="ECO:0000256" key="9">
    <source>
        <dbReference type="HAMAP-Rule" id="MF_01148"/>
    </source>
</evidence>
<dbReference type="Pfam" id="PF20154">
    <property type="entry name" value="LNT_N"/>
    <property type="match status" value="1"/>
</dbReference>
<keyword evidence="11" id="KW-0449">Lipoprotein</keyword>
<dbReference type="InterPro" id="IPR004563">
    <property type="entry name" value="Apolipo_AcylTrfase"/>
</dbReference>
<comment type="catalytic activity">
    <reaction evidence="9">
        <text>N-terminal S-1,2-diacyl-sn-glyceryl-L-cysteinyl-[lipoprotein] + a glycerophospholipid = N-acyl-S-1,2-diacyl-sn-glyceryl-L-cysteinyl-[lipoprotein] + a 2-acyl-sn-glycero-3-phospholipid + H(+)</text>
        <dbReference type="Rhea" id="RHEA:48228"/>
        <dbReference type="Rhea" id="RHEA-COMP:14681"/>
        <dbReference type="Rhea" id="RHEA-COMP:14684"/>
        <dbReference type="ChEBI" id="CHEBI:15378"/>
        <dbReference type="ChEBI" id="CHEBI:136912"/>
        <dbReference type="ChEBI" id="CHEBI:140656"/>
        <dbReference type="ChEBI" id="CHEBI:140657"/>
        <dbReference type="ChEBI" id="CHEBI:140660"/>
        <dbReference type="EC" id="2.3.1.269"/>
    </reaction>
</comment>
<evidence type="ECO:0000256" key="1">
    <source>
        <dbReference type="ARBA" id="ARBA00004651"/>
    </source>
</evidence>
<feature type="transmembrane region" description="Helical" evidence="9">
    <location>
        <begin position="81"/>
        <end position="102"/>
    </location>
</feature>
<comment type="caution">
    <text evidence="11">The sequence shown here is derived from an EMBL/GenBank/DDBJ whole genome shotgun (WGS) entry which is preliminary data.</text>
</comment>
<dbReference type="AlphaFoldDB" id="A0A6L3B2H0"/>
<dbReference type="EC" id="2.3.1.269" evidence="9"/>
<dbReference type="InterPro" id="IPR036526">
    <property type="entry name" value="C-N_Hydrolase_sf"/>
</dbReference>
<dbReference type="PANTHER" id="PTHR38686:SF1">
    <property type="entry name" value="APOLIPOPROTEIN N-ACYLTRANSFERASE"/>
    <property type="match status" value="1"/>
</dbReference>
<evidence type="ECO:0000256" key="7">
    <source>
        <dbReference type="ARBA" id="ARBA00023136"/>
    </source>
</evidence>
<sequence>MTESADEGRAAPPSEAPRSRNADAVAGVVQRRALAPVYRAVIALGLGGLAVLALPPFSLFPVLLPAFGGLFLLLEGAAPAAAALTGWSFGFGFFLVGTHWIAESFFVDPQRFGWMAVPAVGGLGGFLALFPAAAAWAFARIKVGGTAGVLLFAGLWAGTEWLRGHVLTGFPWNLIGYTWVDHSGPRQVAAAVGSYGLSLLTVVAAMLPAVAVFTVSVRDRRHALVVLGIVVGALWSGNLRLPPGDLEEPSGPVVRVVQGNIAQAQKWRPEERAAIAERYLELSAKPGDYDILLWPETAYPGFLEENTTMLARVGKLLPRGAHLLTGTPRRTVEDDGPAYWNAIVAVDDRGRVTASYAKHHLVPFGEYVPLKGMLPIERLTAGLGDFSAGLGPQTVAVGGTAVGFSICYEAIFPGAVVERENRPTWIFNATNDAWFGTSIGPYQHLASARMRAVEEGLPIVRAANTGVSAVIDGFGAVRASLSLEETGILDTRLPRSLPPTVYGRYGDLVLIPLFLAAVSAGWAVRRPARRWPHDPSGL</sequence>
<name>A0A6L3B2H0_AZOBR</name>
<proteinExistence type="inferred from homology"/>
<dbReference type="CDD" id="cd07571">
    <property type="entry name" value="ALP_N-acyl_transferase"/>
    <property type="match status" value="1"/>
</dbReference>
<feature type="transmembrane region" description="Helical" evidence="9">
    <location>
        <begin position="41"/>
        <end position="74"/>
    </location>
</feature>
<dbReference type="HAMAP" id="MF_01148">
    <property type="entry name" value="Lnt"/>
    <property type="match status" value="1"/>
</dbReference>
<accession>A0A6L3B2H0</accession>
<feature type="transmembrane region" description="Helical" evidence="9">
    <location>
        <begin position="150"/>
        <end position="172"/>
    </location>
</feature>
<comment type="pathway">
    <text evidence="9">Protein modification; lipoprotein biosynthesis (N-acyl transfer).</text>
</comment>
<keyword evidence="4 9" id="KW-0808">Transferase</keyword>
<evidence type="ECO:0000256" key="3">
    <source>
        <dbReference type="ARBA" id="ARBA00022475"/>
    </source>
</evidence>
<keyword evidence="8 9" id="KW-0012">Acyltransferase</keyword>
<dbReference type="PROSITE" id="PS50263">
    <property type="entry name" value="CN_HYDROLASE"/>
    <property type="match status" value="1"/>
</dbReference>
<evidence type="ECO:0000256" key="6">
    <source>
        <dbReference type="ARBA" id="ARBA00022989"/>
    </source>
</evidence>
<dbReference type="Gene3D" id="3.60.110.10">
    <property type="entry name" value="Carbon-nitrogen hydrolase"/>
    <property type="match status" value="1"/>
</dbReference>
<dbReference type="InterPro" id="IPR003010">
    <property type="entry name" value="C-N_Hydrolase"/>
</dbReference>
<reference evidence="11 12" key="1">
    <citation type="submission" date="2018-07" db="EMBL/GenBank/DDBJ databases">
        <title>Genome sequence of Roseomonas fauriae ATCC 49958.</title>
        <authorList>
            <person name="Sant'Anna F.H."/>
            <person name="Baldani J.I."/>
            <person name="Zilli J.E."/>
            <person name="Reis V.M."/>
            <person name="Hartmann A."/>
            <person name="Cruz L."/>
            <person name="de Souza E.M."/>
            <person name="de Oliveira Pedrosa F."/>
            <person name="Passaglia L.M.P."/>
        </authorList>
    </citation>
    <scope>NUCLEOTIDE SEQUENCE [LARGE SCALE GENOMIC DNA]</scope>
    <source>
        <strain evidence="11 12">ATCC 49958</strain>
    </source>
</reference>
<gene>
    <name evidence="9 11" type="primary">lnt</name>
    <name evidence="11" type="ORF">DS837_10565</name>
</gene>
<dbReference type="NCBIfam" id="TIGR00546">
    <property type="entry name" value="lnt"/>
    <property type="match status" value="1"/>
</dbReference>
<dbReference type="Pfam" id="PF00795">
    <property type="entry name" value="CN_hydrolase"/>
    <property type="match status" value="1"/>
</dbReference>
<protein>
    <recommendedName>
        <fullName evidence="9">Apolipoprotein N-acyltransferase</fullName>
        <shortName evidence="9">ALP N-acyltransferase</shortName>
        <ecNumber evidence="9">2.3.1.269</ecNumber>
    </recommendedName>
</protein>
<evidence type="ECO:0000256" key="5">
    <source>
        <dbReference type="ARBA" id="ARBA00022692"/>
    </source>
</evidence>
<evidence type="ECO:0000256" key="4">
    <source>
        <dbReference type="ARBA" id="ARBA00022679"/>
    </source>
</evidence>
<comment type="subcellular location">
    <subcellularLocation>
        <location evidence="1 9">Cell membrane</location>
        <topology evidence="1 9">Multi-pass membrane protein</topology>
    </subcellularLocation>
</comment>
<dbReference type="InterPro" id="IPR045378">
    <property type="entry name" value="LNT_N"/>
</dbReference>
<feature type="transmembrane region" description="Helical" evidence="9">
    <location>
        <begin position="114"/>
        <end position="138"/>
    </location>
</feature>
<comment type="similarity">
    <text evidence="2 9">Belongs to the CN hydrolase family. Apolipoprotein N-acyltransferase subfamily.</text>
</comment>
<comment type="function">
    <text evidence="9">Catalyzes the phospholipid dependent N-acylation of the N-terminal cysteine of apolipoprotein, the last step in lipoprotein maturation.</text>
</comment>
<dbReference type="UniPathway" id="UPA00666"/>
<dbReference type="Proteomes" id="UP000476837">
    <property type="component" value="Unassembled WGS sequence"/>
</dbReference>
<organism evidence="11 12">
    <name type="scientific">Azospirillum brasilense</name>
    <dbReference type="NCBI Taxonomy" id="192"/>
    <lineage>
        <taxon>Bacteria</taxon>
        <taxon>Pseudomonadati</taxon>
        <taxon>Pseudomonadota</taxon>
        <taxon>Alphaproteobacteria</taxon>
        <taxon>Rhodospirillales</taxon>
        <taxon>Azospirillaceae</taxon>
        <taxon>Azospirillum</taxon>
    </lineage>
</organism>
<dbReference type="RefSeq" id="WP_149164709.1">
    <property type="nucleotide sequence ID" value="NZ_QOKV01000005.1"/>
</dbReference>
<evidence type="ECO:0000259" key="10">
    <source>
        <dbReference type="PROSITE" id="PS50263"/>
    </source>
</evidence>
<feature type="domain" description="CN hydrolase" evidence="10">
    <location>
        <begin position="257"/>
        <end position="495"/>
    </location>
</feature>
<dbReference type="PANTHER" id="PTHR38686">
    <property type="entry name" value="APOLIPOPROTEIN N-ACYLTRANSFERASE"/>
    <property type="match status" value="1"/>
</dbReference>
<evidence type="ECO:0000256" key="8">
    <source>
        <dbReference type="ARBA" id="ARBA00023315"/>
    </source>
</evidence>
<evidence type="ECO:0000313" key="11">
    <source>
        <dbReference type="EMBL" id="KAA0686136.1"/>
    </source>
</evidence>
<keyword evidence="5 9" id="KW-0812">Transmembrane</keyword>
<evidence type="ECO:0000313" key="12">
    <source>
        <dbReference type="Proteomes" id="UP000476837"/>
    </source>
</evidence>
<evidence type="ECO:0000256" key="2">
    <source>
        <dbReference type="ARBA" id="ARBA00010065"/>
    </source>
</evidence>
<dbReference type="SUPFAM" id="SSF56317">
    <property type="entry name" value="Carbon-nitrogen hydrolase"/>
    <property type="match status" value="1"/>
</dbReference>
<dbReference type="GO" id="GO:0042158">
    <property type="term" value="P:lipoprotein biosynthetic process"/>
    <property type="evidence" value="ECO:0007669"/>
    <property type="project" value="UniProtKB-UniRule"/>
</dbReference>
<dbReference type="GO" id="GO:0016410">
    <property type="term" value="F:N-acyltransferase activity"/>
    <property type="evidence" value="ECO:0007669"/>
    <property type="project" value="UniProtKB-UniRule"/>
</dbReference>
<keyword evidence="7 9" id="KW-0472">Membrane</keyword>
<dbReference type="EMBL" id="QOKV01000005">
    <property type="protein sequence ID" value="KAA0686136.1"/>
    <property type="molecule type" value="Genomic_DNA"/>
</dbReference>
<dbReference type="GO" id="GO:0005886">
    <property type="term" value="C:plasma membrane"/>
    <property type="evidence" value="ECO:0007669"/>
    <property type="project" value="UniProtKB-SubCell"/>
</dbReference>
<feature type="transmembrane region" description="Helical" evidence="9">
    <location>
        <begin position="192"/>
        <end position="215"/>
    </location>
</feature>
<keyword evidence="3 9" id="KW-1003">Cell membrane</keyword>
<feature type="transmembrane region" description="Helical" evidence="9">
    <location>
        <begin position="222"/>
        <end position="241"/>
    </location>
</feature>